<dbReference type="eggNOG" id="COG1609">
    <property type="taxonomic scope" value="Bacteria"/>
</dbReference>
<dbReference type="Proteomes" id="UP000014113">
    <property type="component" value="Unassembled WGS sequence"/>
</dbReference>
<dbReference type="Pfam" id="PF13377">
    <property type="entry name" value="Peripla_BP_3"/>
    <property type="match status" value="1"/>
</dbReference>
<dbReference type="InterPro" id="IPR010982">
    <property type="entry name" value="Lambda_DNA-bd_dom_sf"/>
</dbReference>
<evidence type="ECO:0000313" key="5">
    <source>
        <dbReference type="EMBL" id="EOW87601.1"/>
    </source>
</evidence>
<dbReference type="InterPro" id="IPR046335">
    <property type="entry name" value="LacI/GalR-like_sensor"/>
</dbReference>
<evidence type="ECO:0000259" key="4">
    <source>
        <dbReference type="PROSITE" id="PS50932"/>
    </source>
</evidence>
<keyword evidence="3" id="KW-0804">Transcription</keyword>
<dbReference type="PANTHER" id="PTHR30146">
    <property type="entry name" value="LACI-RELATED TRANSCRIPTIONAL REPRESSOR"/>
    <property type="match status" value="1"/>
</dbReference>
<dbReference type="PRINTS" id="PR00036">
    <property type="entry name" value="HTHLACI"/>
</dbReference>
<gene>
    <name evidence="5" type="ORF">I568_00266</name>
</gene>
<dbReference type="Gene3D" id="1.10.260.40">
    <property type="entry name" value="lambda repressor-like DNA-binding domains"/>
    <property type="match status" value="1"/>
</dbReference>
<dbReference type="OrthoDB" id="43195at2"/>
<dbReference type="PANTHER" id="PTHR30146:SF149">
    <property type="entry name" value="HTH-TYPE TRANSCRIPTIONAL REGULATOR EBGR"/>
    <property type="match status" value="1"/>
</dbReference>
<dbReference type="CDD" id="cd01392">
    <property type="entry name" value="HTH_LacI"/>
    <property type="match status" value="1"/>
</dbReference>
<dbReference type="SMART" id="SM00354">
    <property type="entry name" value="HTH_LACI"/>
    <property type="match status" value="1"/>
</dbReference>
<keyword evidence="1" id="KW-0805">Transcription regulation</keyword>
<protein>
    <recommendedName>
        <fullName evidence="4">HTH lacI-type domain-containing protein</fullName>
    </recommendedName>
</protein>
<dbReference type="Gene3D" id="3.40.50.2300">
    <property type="match status" value="2"/>
</dbReference>
<dbReference type="STRING" id="1121865.OMW_00941"/>
<dbReference type="SUPFAM" id="SSF53822">
    <property type="entry name" value="Periplasmic binding protein-like I"/>
    <property type="match status" value="1"/>
</dbReference>
<reference evidence="5 6" key="1">
    <citation type="submission" date="2013-03" db="EMBL/GenBank/DDBJ databases">
        <title>The Genome Sequence of Enterococcus columbae ATCC_51263 (PacBio/Illumina hybrid assembly).</title>
        <authorList>
            <consortium name="The Broad Institute Genomics Platform"/>
            <consortium name="The Broad Institute Genome Sequencing Center for Infectious Disease"/>
            <person name="Earl A."/>
            <person name="Russ C."/>
            <person name="Gilmore M."/>
            <person name="Surin D."/>
            <person name="Walker B."/>
            <person name="Young S."/>
            <person name="Zeng Q."/>
            <person name="Gargeya S."/>
            <person name="Fitzgerald M."/>
            <person name="Haas B."/>
            <person name="Abouelleil A."/>
            <person name="Allen A.W."/>
            <person name="Alvarado L."/>
            <person name="Arachchi H.M."/>
            <person name="Berlin A.M."/>
            <person name="Chapman S.B."/>
            <person name="Gainer-Dewar J."/>
            <person name="Goldberg J."/>
            <person name="Griggs A."/>
            <person name="Gujja S."/>
            <person name="Hansen M."/>
            <person name="Howarth C."/>
            <person name="Imamovic A."/>
            <person name="Ireland A."/>
            <person name="Larimer J."/>
            <person name="McCowan C."/>
            <person name="Murphy C."/>
            <person name="Pearson M."/>
            <person name="Poon T.W."/>
            <person name="Priest M."/>
            <person name="Roberts A."/>
            <person name="Saif S."/>
            <person name="Shea T."/>
            <person name="Sisk P."/>
            <person name="Sykes S."/>
            <person name="Wortman J."/>
            <person name="Nusbaum C."/>
            <person name="Birren B."/>
        </authorList>
    </citation>
    <scope>NUCLEOTIDE SEQUENCE [LARGE SCALE GENOMIC DNA]</scope>
    <source>
        <strain evidence="5 6">ATCC 51263</strain>
    </source>
</reference>
<accession>S1P5F7</accession>
<dbReference type="EMBL" id="ASWJ01000002">
    <property type="protein sequence ID" value="EOW87601.1"/>
    <property type="molecule type" value="Genomic_DNA"/>
</dbReference>
<evidence type="ECO:0000256" key="3">
    <source>
        <dbReference type="ARBA" id="ARBA00023163"/>
    </source>
</evidence>
<evidence type="ECO:0000256" key="1">
    <source>
        <dbReference type="ARBA" id="ARBA00023015"/>
    </source>
</evidence>
<dbReference type="GO" id="GO:0003700">
    <property type="term" value="F:DNA-binding transcription factor activity"/>
    <property type="evidence" value="ECO:0007669"/>
    <property type="project" value="TreeGrafter"/>
</dbReference>
<dbReference type="PROSITE" id="PS50932">
    <property type="entry name" value="HTH_LACI_2"/>
    <property type="match status" value="1"/>
</dbReference>
<proteinExistence type="predicted"/>
<dbReference type="SUPFAM" id="SSF47413">
    <property type="entry name" value="lambda repressor-like DNA-binding domains"/>
    <property type="match status" value="1"/>
</dbReference>
<dbReference type="PROSITE" id="PS00356">
    <property type="entry name" value="HTH_LACI_1"/>
    <property type="match status" value="1"/>
</dbReference>
<comment type="caution">
    <text evidence="5">The sequence shown here is derived from an EMBL/GenBank/DDBJ whole genome shotgun (WGS) entry which is preliminary data.</text>
</comment>
<dbReference type="GO" id="GO:0000976">
    <property type="term" value="F:transcription cis-regulatory region binding"/>
    <property type="evidence" value="ECO:0007669"/>
    <property type="project" value="TreeGrafter"/>
</dbReference>
<keyword evidence="6" id="KW-1185">Reference proteome</keyword>
<dbReference type="InterPro" id="IPR028082">
    <property type="entry name" value="Peripla_BP_I"/>
</dbReference>
<organism evidence="5 6">
    <name type="scientific">Enterococcus columbae DSM 7374 = ATCC 51263</name>
    <dbReference type="NCBI Taxonomy" id="1121865"/>
    <lineage>
        <taxon>Bacteria</taxon>
        <taxon>Bacillati</taxon>
        <taxon>Bacillota</taxon>
        <taxon>Bacilli</taxon>
        <taxon>Lactobacillales</taxon>
        <taxon>Enterococcaceae</taxon>
        <taxon>Enterococcus</taxon>
    </lineage>
</organism>
<evidence type="ECO:0000313" key="6">
    <source>
        <dbReference type="Proteomes" id="UP000014113"/>
    </source>
</evidence>
<dbReference type="Pfam" id="PF00356">
    <property type="entry name" value="LacI"/>
    <property type="match status" value="1"/>
</dbReference>
<dbReference type="PATRIC" id="fig|1121865.3.peg.928"/>
<sequence>MKIRKVCGGMATIKDIAQKAGVSPATVSRVLNYDMELSVSQETRQKIFEVAENLNYTKHKNKKKEVMTFRLVQWYDGDEELADLYYLAIRLGIEKKAEELNIGLVKESLHHLSDQTTDGIIALGKFEAQEIHLLSLKNEPILFVDSDELIHGFNSLVVDFEQSIAQVVDFFVKTNHQKIGILSGLEYTKANHHEIVDRRLVYFKQALTQLKLTDQATFLQAPFSVEEGKRVMAEYLKAHEDYPTALFAASDALAIGAMQAITEHGLSVPADISIIGFNDISVAKYVSPSLSTVRVNTEWLGELAVNTLIDLIKEETPVPRKITIATELIIRESTRN</sequence>
<feature type="domain" description="HTH lacI-type" evidence="4">
    <location>
        <begin position="11"/>
        <end position="67"/>
    </location>
</feature>
<dbReference type="CDD" id="cd01544">
    <property type="entry name" value="PBP1_GalR"/>
    <property type="match status" value="1"/>
</dbReference>
<name>S1P5F7_9ENTE</name>
<dbReference type="AlphaFoldDB" id="S1P5F7"/>
<keyword evidence="2" id="KW-0238">DNA-binding</keyword>
<evidence type="ECO:0000256" key="2">
    <source>
        <dbReference type="ARBA" id="ARBA00023125"/>
    </source>
</evidence>
<dbReference type="InterPro" id="IPR000843">
    <property type="entry name" value="HTH_LacI"/>
</dbReference>